<evidence type="ECO:0000256" key="1">
    <source>
        <dbReference type="SAM" id="Phobius"/>
    </source>
</evidence>
<feature type="transmembrane region" description="Helical" evidence="1">
    <location>
        <begin position="15"/>
        <end position="34"/>
    </location>
</feature>
<name>A0A1Y1ZU62_9PLEO</name>
<dbReference type="EMBL" id="MCFA01000043">
    <property type="protein sequence ID" value="ORY13315.1"/>
    <property type="molecule type" value="Genomic_DNA"/>
</dbReference>
<dbReference type="STRING" id="1231657.A0A1Y1ZU62"/>
<comment type="caution">
    <text evidence="2">The sequence shown here is derived from an EMBL/GenBank/DDBJ whole genome shotgun (WGS) entry which is preliminary data.</text>
</comment>
<keyword evidence="3" id="KW-1185">Reference proteome</keyword>
<keyword evidence="1" id="KW-1133">Transmembrane helix</keyword>
<gene>
    <name evidence="2" type="ORF">BCR34DRAFT_562398</name>
</gene>
<protein>
    <submittedName>
        <fullName evidence="2">Uncharacterized protein</fullName>
    </submittedName>
</protein>
<proteinExistence type="predicted"/>
<sequence>MKIAVQAFLKVVPDFSLYFPSFTIALLAPYRFWYYARPFLTTVLEELEPKHRDLVELLSNWIEANYSPHYEEAGSKFEAGTVTAEIIDYFVRPGWVLVSHETRRTEDYRCEAWPYGKLVEWKVEDPAKPEEIILLASCMVDCWAYNFDAPSKSWSEH</sequence>
<dbReference type="AlphaFoldDB" id="A0A1Y1ZU62"/>
<evidence type="ECO:0000313" key="3">
    <source>
        <dbReference type="Proteomes" id="UP000193144"/>
    </source>
</evidence>
<keyword evidence="1" id="KW-0812">Transmembrane</keyword>
<evidence type="ECO:0000313" key="2">
    <source>
        <dbReference type="EMBL" id="ORY13315.1"/>
    </source>
</evidence>
<keyword evidence="1" id="KW-0472">Membrane</keyword>
<organism evidence="2 3">
    <name type="scientific">Clohesyomyces aquaticus</name>
    <dbReference type="NCBI Taxonomy" id="1231657"/>
    <lineage>
        <taxon>Eukaryota</taxon>
        <taxon>Fungi</taxon>
        <taxon>Dikarya</taxon>
        <taxon>Ascomycota</taxon>
        <taxon>Pezizomycotina</taxon>
        <taxon>Dothideomycetes</taxon>
        <taxon>Pleosporomycetidae</taxon>
        <taxon>Pleosporales</taxon>
        <taxon>Lindgomycetaceae</taxon>
        <taxon>Clohesyomyces</taxon>
    </lineage>
</organism>
<accession>A0A1Y1ZU62</accession>
<reference evidence="2 3" key="1">
    <citation type="submission" date="2016-07" db="EMBL/GenBank/DDBJ databases">
        <title>Pervasive Adenine N6-methylation of Active Genes in Fungi.</title>
        <authorList>
            <consortium name="DOE Joint Genome Institute"/>
            <person name="Mondo S.J."/>
            <person name="Dannebaum R.O."/>
            <person name="Kuo R.C."/>
            <person name="Labutti K."/>
            <person name="Haridas S."/>
            <person name="Kuo A."/>
            <person name="Salamov A."/>
            <person name="Ahrendt S.R."/>
            <person name="Lipzen A."/>
            <person name="Sullivan W."/>
            <person name="Andreopoulos W.B."/>
            <person name="Clum A."/>
            <person name="Lindquist E."/>
            <person name="Daum C."/>
            <person name="Ramamoorthy G.K."/>
            <person name="Gryganskyi A."/>
            <person name="Culley D."/>
            <person name="Magnuson J.K."/>
            <person name="James T.Y."/>
            <person name="O'Malley M.A."/>
            <person name="Stajich J.E."/>
            <person name="Spatafora J.W."/>
            <person name="Visel A."/>
            <person name="Grigoriev I.V."/>
        </authorList>
    </citation>
    <scope>NUCLEOTIDE SEQUENCE [LARGE SCALE GENOMIC DNA]</scope>
    <source>
        <strain evidence="2 3">CBS 115471</strain>
    </source>
</reference>
<dbReference type="Proteomes" id="UP000193144">
    <property type="component" value="Unassembled WGS sequence"/>
</dbReference>